<proteinExistence type="predicted"/>
<keyword evidence="1" id="KW-0472">Membrane</keyword>
<feature type="transmembrane region" description="Helical" evidence="1">
    <location>
        <begin position="6"/>
        <end position="25"/>
    </location>
</feature>
<keyword evidence="1" id="KW-1133">Transmembrane helix</keyword>
<dbReference type="STRING" id="1122142.SAMN02910414_01955"/>
<dbReference type="EMBL" id="FNPG01000024">
    <property type="protein sequence ID" value="SDY61153.1"/>
    <property type="molecule type" value="Genomic_DNA"/>
</dbReference>
<feature type="transmembrane region" description="Helical" evidence="1">
    <location>
        <begin position="62"/>
        <end position="95"/>
    </location>
</feature>
<reference evidence="2 3" key="1">
    <citation type="submission" date="2016-10" db="EMBL/GenBank/DDBJ databases">
        <authorList>
            <person name="de Groot N.N."/>
        </authorList>
    </citation>
    <scope>NUCLEOTIDE SEQUENCE [LARGE SCALE GENOMIC DNA]</scope>
    <source>
        <strain evidence="2 3">DSM 14045</strain>
    </source>
</reference>
<evidence type="ECO:0000313" key="3">
    <source>
        <dbReference type="Proteomes" id="UP000183918"/>
    </source>
</evidence>
<dbReference type="Pfam" id="PF05437">
    <property type="entry name" value="AzlD"/>
    <property type="match status" value="1"/>
</dbReference>
<gene>
    <name evidence="2" type="ORF">SAMN02910414_01955</name>
</gene>
<organism evidence="2 3">
    <name type="scientific">Lachnobacterium bovis DSM 14045</name>
    <dbReference type="NCBI Taxonomy" id="1122142"/>
    <lineage>
        <taxon>Bacteria</taxon>
        <taxon>Bacillati</taxon>
        <taxon>Bacillota</taxon>
        <taxon>Clostridia</taxon>
        <taxon>Lachnospirales</taxon>
        <taxon>Lachnospiraceae</taxon>
        <taxon>Lachnobacterium</taxon>
    </lineage>
</organism>
<keyword evidence="3" id="KW-1185">Reference proteome</keyword>
<keyword evidence="1" id="KW-0812">Transmembrane</keyword>
<feature type="transmembrane region" description="Helical" evidence="1">
    <location>
        <begin position="37"/>
        <end position="56"/>
    </location>
</feature>
<name>A0A1H3L9P5_9FIRM</name>
<dbReference type="AlphaFoldDB" id="A0A1H3L9P5"/>
<protein>
    <submittedName>
        <fullName evidence="2">Branched-chain amino acid transport protein (AzlD)</fullName>
    </submittedName>
</protein>
<sequence>MSKLVPILIMIATIYSVRCIPMLVFRHNIKNKFIKSFLHYVPYVTLAVMTFPAIIYATDNKFAGVAALIIGVILSYITENLFVVATMCCVTVLCINLIG</sequence>
<dbReference type="Proteomes" id="UP000183918">
    <property type="component" value="Unassembled WGS sequence"/>
</dbReference>
<dbReference type="InterPro" id="IPR008407">
    <property type="entry name" value="Brnchd-chn_aa_trnsp_AzlD"/>
</dbReference>
<evidence type="ECO:0000256" key="1">
    <source>
        <dbReference type="SAM" id="Phobius"/>
    </source>
</evidence>
<evidence type="ECO:0000313" key="2">
    <source>
        <dbReference type="EMBL" id="SDY61153.1"/>
    </source>
</evidence>
<dbReference type="OrthoDB" id="9811308at2"/>
<dbReference type="RefSeq" id="WP_074718495.1">
    <property type="nucleotide sequence ID" value="NZ_FNPG01000024.1"/>
</dbReference>
<accession>A0A1H3L9P5</accession>